<dbReference type="Proteomes" id="UP000706151">
    <property type="component" value="Unassembled WGS sequence"/>
</dbReference>
<organism evidence="6 7">
    <name type="scientific">Candidatus Accumulibacter affinis</name>
    <dbReference type="NCBI Taxonomy" id="2954384"/>
    <lineage>
        <taxon>Bacteria</taxon>
        <taxon>Pseudomonadati</taxon>
        <taxon>Pseudomonadota</taxon>
        <taxon>Betaproteobacteria</taxon>
        <taxon>Candidatus Accumulibacter</taxon>
    </lineage>
</organism>
<evidence type="ECO:0000256" key="2">
    <source>
        <dbReference type="ARBA" id="ARBA00022963"/>
    </source>
</evidence>
<feature type="short sequence motif" description="GXSXG" evidence="4">
    <location>
        <begin position="49"/>
        <end position="53"/>
    </location>
</feature>
<protein>
    <submittedName>
        <fullName evidence="6">Patatin-like phospholipase family protein</fullName>
    </submittedName>
</protein>
<evidence type="ECO:0000259" key="5">
    <source>
        <dbReference type="PROSITE" id="PS51635"/>
    </source>
</evidence>
<dbReference type="GO" id="GO:0016042">
    <property type="term" value="P:lipid catabolic process"/>
    <property type="evidence" value="ECO:0007669"/>
    <property type="project" value="UniProtKB-UniRule"/>
</dbReference>
<dbReference type="PROSITE" id="PS51635">
    <property type="entry name" value="PNPLA"/>
    <property type="match status" value="1"/>
</dbReference>
<name>A0A935W5G7_9PROT</name>
<evidence type="ECO:0000256" key="3">
    <source>
        <dbReference type="ARBA" id="ARBA00023098"/>
    </source>
</evidence>
<feature type="short sequence motif" description="DGA/G" evidence="4">
    <location>
        <begin position="218"/>
        <end position="220"/>
    </location>
</feature>
<evidence type="ECO:0000256" key="4">
    <source>
        <dbReference type="PROSITE-ProRule" id="PRU01161"/>
    </source>
</evidence>
<dbReference type="InterPro" id="IPR002641">
    <property type="entry name" value="PNPLA_dom"/>
</dbReference>
<gene>
    <name evidence="6" type="ORF">IPK02_20640</name>
</gene>
<evidence type="ECO:0000313" key="6">
    <source>
        <dbReference type="EMBL" id="MBK7956157.1"/>
    </source>
</evidence>
<sequence>MVATDKRSKIGLALAGGGPVGGIYEVGAMAALSEALDGLDFTTFDVYVGVSAGALMSAAVANGLGPARLARMLVDNDTEDGLDPEMLLRPALAEYLQRALAVPVLFWSSLRQYLSDPWHLGLVESFQGLSHALPTGIFNGVGIDQLLRRWFSTGGRSNDFRKLKQPLFIVATDLDTGESVAFGSAGHDDVPISVAVRASTALPGLYPPVRIGDRDFVDGGLIKTLHASVALQAGADLLICINPLVPFDARLAAKRPLAKTSTLAPAHLVDGGLPVVLAQTFRAIIHSRMRTGMDRYRHEYPGKDVVLFEPTRDDAEMFFTNVFSYRARSRLCEHAYQRTRSDLYRRRNELRPIFARHGIEMNIAVLKDHTRSLLSRKRRPDLASSASALDSSLHDLEVWLQTQAA</sequence>
<dbReference type="Pfam" id="PF01734">
    <property type="entry name" value="Patatin"/>
    <property type="match status" value="1"/>
</dbReference>
<dbReference type="SUPFAM" id="SSF52151">
    <property type="entry name" value="FabD/lysophospholipase-like"/>
    <property type="match status" value="1"/>
</dbReference>
<dbReference type="GO" id="GO:0016787">
    <property type="term" value="F:hydrolase activity"/>
    <property type="evidence" value="ECO:0007669"/>
    <property type="project" value="UniProtKB-UniRule"/>
</dbReference>
<proteinExistence type="predicted"/>
<keyword evidence="3 4" id="KW-0443">Lipid metabolism</keyword>
<dbReference type="Gene3D" id="3.40.1090.10">
    <property type="entry name" value="Cytosolic phospholipase A2 catalytic domain"/>
    <property type="match status" value="2"/>
</dbReference>
<accession>A0A935W5G7</accession>
<dbReference type="AlphaFoldDB" id="A0A935W5G7"/>
<dbReference type="PANTHER" id="PTHR14226">
    <property type="entry name" value="NEUROPATHY TARGET ESTERASE/SWISS CHEESE D.MELANOGASTER"/>
    <property type="match status" value="1"/>
</dbReference>
<evidence type="ECO:0000313" key="7">
    <source>
        <dbReference type="Proteomes" id="UP000706151"/>
    </source>
</evidence>
<feature type="active site" description="Proton acceptor" evidence="4">
    <location>
        <position position="218"/>
    </location>
</feature>
<feature type="domain" description="PNPLA" evidence="5">
    <location>
        <begin position="13"/>
        <end position="231"/>
    </location>
</feature>
<keyword evidence="2 4" id="KW-0442">Lipid degradation</keyword>
<dbReference type="InterPro" id="IPR016035">
    <property type="entry name" value="Acyl_Trfase/lysoPLipase"/>
</dbReference>
<keyword evidence="1 4" id="KW-0378">Hydrolase</keyword>
<comment type="caution">
    <text evidence="6">The sequence shown here is derived from an EMBL/GenBank/DDBJ whole genome shotgun (WGS) entry which is preliminary data.</text>
</comment>
<dbReference type="EMBL" id="JADJOT010000012">
    <property type="protein sequence ID" value="MBK7956157.1"/>
    <property type="molecule type" value="Genomic_DNA"/>
</dbReference>
<dbReference type="InterPro" id="IPR050301">
    <property type="entry name" value="NTE"/>
</dbReference>
<evidence type="ECO:0000256" key="1">
    <source>
        <dbReference type="ARBA" id="ARBA00022801"/>
    </source>
</evidence>
<feature type="active site" description="Nucleophile" evidence="4">
    <location>
        <position position="51"/>
    </location>
</feature>
<reference evidence="6 7" key="1">
    <citation type="submission" date="2020-10" db="EMBL/GenBank/DDBJ databases">
        <title>Connecting structure to function with the recovery of over 1000 high-quality activated sludge metagenome-assembled genomes encoding full-length rRNA genes using long-read sequencing.</title>
        <authorList>
            <person name="Singleton C.M."/>
            <person name="Petriglieri F."/>
            <person name="Kristensen J.M."/>
            <person name="Kirkegaard R.H."/>
            <person name="Michaelsen T.Y."/>
            <person name="Andersen M.H."/>
            <person name="Karst S.M."/>
            <person name="Dueholm M.S."/>
            <person name="Nielsen P.H."/>
            <person name="Albertsen M."/>
        </authorList>
    </citation>
    <scope>NUCLEOTIDE SEQUENCE [LARGE SCALE GENOMIC DNA]</scope>
    <source>
        <strain evidence="6">Fred_18-Q3-R57-64_BAT3C.720</strain>
    </source>
</reference>
<dbReference type="PANTHER" id="PTHR14226:SF57">
    <property type="entry name" value="BLR7027 PROTEIN"/>
    <property type="match status" value="1"/>
</dbReference>
<comment type="caution">
    <text evidence="4">Lacks conserved residue(s) required for the propagation of feature annotation.</text>
</comment>